<organism evidence="3 4">
    <name type="scientific">Ditylenchus dipsaci</name>
    <dbReference type="NCBI Taxonomy" id="166011"/>
    <lineage>
        <taxon>Eukaryota</taxon>
        <taxon>Metazoa</taxon>
        <taxon>Ecdysozoa</taxon>
        <taxon>Nematoda</taxon>
        <taxon>Chromadorea</taxon>
        <taxon>Rhabditida</taxon>
        <taxon>Tylenchina</taxon>
        <taxon>Tylenchomorpha</taxon>
        <taxon>Sphaerularioidea</taxon>
        <taxon>Anguinidae</taxon>
        <taxon>Anguininae</taxon>
        <taxon>Ditylenchus</taxon>
    </lineage>
</organism>
<sequence length="419" mass="47184">MNVVFSRVDYAQVGTTSHGCLRVMKEHSAQANENEGKKSKKPKSCDKIIVGGQNGILLCLERKNGDTNIVYKTLQDLYIYGVDMFLCGRNSFYHFHDCVEKNSYICADQINDVLCLPITEGGWVGRGITPVIEGSHLAYEVLLNEIPNVLHLFMNDGGFNKQKVLYGTRNGKIGLVDLSPTEGIICLEIDTKSFSAVTAIDCYRILDSSGSPDVIVGKEDGLIEIYTVDELDTLNFRQLYQCEESITGMECGKVASDHFNEIVVCTYTGWVFALTTEPLVLGETAVGGRNEIAQEQQKQAPQLEVKVQQLKSELEDLENKVREERDRYQELAKSQNPNDGFVFAKRCQGGFNGCGEEFRRCFCYSIRVWVRQRIISSLSVPSRHHKDGDAHKKYRRTVWNTENICCTQTAAYNLSGNWF</sequence>
<dbReference type="PANTHER" id="PTHR16074:SF4">
    <property type="entry name" value="BARDET-BIEDL SYNDROME 7 PROTEIN"/>
    <property type="match status" value="1"/>
</dbReference>
<dbReference type="GO" id="GO:0034464">
    <property type="term" value="C:BBSome"/>
    <property type="evidence" value="ECO:0007669"/>
    <property type="project" value="TreeGrafter"/>
</dbReference>
<evidence type="ECO:0000313" key="3">
    <source>
        <dbReference type="Proteomes" id="UP000887574"/>
    </source>
</evidence>
<evidence type="ECO:0000259" key="2">
    <source>
        <dbReference type="Pfam" id="PF23743"/>
    </source>
</evidence>
<dbReference type="GO" id="GO:0060271">
    <property type="term" value="P:cilium assembly"/>
    <property type="evidence" value="ECO:0007669"/>
    <property type="project" value="TreeGrafter"/>
</dbReference>
<protein>
    <recommendedName>
        <fullName evidence="2">BBS7 beta-propeller domain-containing protein</fullName>
    </recommendedName>
</protein>
<dbReference type="AlphaFoldDB" id="A0A915D3S4"/>
<dbReference type="PANTHER" id="PTHR16074">
    <property type="entry name" value="BARDET-BIEDL SYNDROME 7 PROTEIN"/>
    <property type="match status" value="1"/>
</dbReference>
<keyword evidence="3" id="KW-1185">Reference proteome</keyword>
<dbReference type="WBParaSite" id="jg15099">
    <property type="protein sequence ID" value="jg15099"/>
    <property type="gene ID" value="jg15099"/>
</dbReference>
<feature type="domain" description="BBS7 beta-propeller" evidence="2">
    <location>
        <begin position="74"/>
        <end position="276"/>
    </location>
</feature>
<evidence type="ECO:0000256" key="1">
    <source>
        <dbReference type="SAM" id="Coils"/>
    </source>
</evidence>
<dbReference type="GO" id="GO:0043005">
    <property type="term" value="C:neuron projection"/>
    <property type="evidence" value="ECO:0007669"/>
    <property type="project" value="TreeGrafter"/>
</dbReference>
<dbReference type="GO" id="GO:0036064">
    <property type="term" value="C:ciliary basal body"/>
    <property type="evidence" value="ECO:0007669"/>
    <property type="project" value="TreeGrafter"/>
</dbReference>
<proteinExistence type="predicted"/>
<evidence type="ECO:0000313" key="4">
    <source>
        <dbReference type="WBParaSite" id="jg15099"/>
    </source>
</evidence>
<dbReference type="GO" id="GO:0005930">
    <property type="term" value="C:axoneme"/>
    <property type="evidence" value="ECO:0007669"/>
    <property type="project" value="TreeGrafter"/>
</dbReference>
<dbReference type="GO" id="GO:0016020">
    <property type="term" value="C:membrane"/>
    <property type="evidence" value="ECO:0007669"/>
    <property type="project" value="TreeGrafter"/>
</dbReference>
<accession>A0A915D3S4</accession>
<reference evidence="4" key="1">
    <citation type="submission" date="2022-11" db="UniProtKB">
        <authorList>
            <consortium name="WormBaseParasite"/>
        </authorList>
    </citation>
    <scope>IDENTIFICATION</scope>
</reference>
<dbReference type="InterPro" id="IPR056332">
    <property type="entry name" value="Beta-prop_BBS7"/>
</dbReference>
<feature type="coiled-coil region" evidence="1">
    <location>
        <begin position="293"/>
        <end position="334"/>
    </location>
</feature>
<name>A0A915D3S4_9BILA</name>
<dbReference type="Proteomes" id="UP000887574">
    <property type="component" value="Unplaced"/>
</dbReference>
<keyword evidence="1" id="KW-0175">Coiled coil</keyword>
<dbReference type="Pfam" id="PF23743">
    <property type="entry name" value="Beta-prop_BBS7"/>
    <property type="match status" value="1"/>
</dbReference>
<dbReference type="GO" id="GO:0008104">
    <property type="term" value="P:intracellular protein localization"/>
    <property type="evidence" value="ECO:0007669"/>
    <property type="project" value="TreeGrafter"/>
</dbReference>